<evidence type="ECO:0008006" key="3">
    <source>
        <dbReference type="Google" id="ProtNLM"/>
    </source>
</evidence>
<dbReference type="PANTHER" id="PTHR47763">
    <property type="entry name" value="ALPHA-PROTEIN KINASE VWKA"/>
    <property type="match status" value="1"/>
</dbReference>
<dbReference type="SUPFAM" id="SSF53300">
    <property type="entry name" value="vWA-like"/>
    <property type="match status" value="1"/>
</dbReference>
<dbReference type="PANTHER" id="PTHR47763:SF4">
    <property type="entry name" value="ALPHA-PROTEIN KINASE VWKA"/>
    <property type="match status" value="1"/>
</dbReference>
<dbReference type="Proteomes" id="UP000265703">
    <property type="component" value="Unassembled WGS sequence"/>
</dbReference>
<dbReference type="EMBL" id="QKYT01001318">
    <property type="protein sequence ID" value="RIA79403.1"/>
    <property type="molecule type" value="Genomic_DNA"/>
</dbReference>
<dbReference type="InterPro" id="IPR036465">
    <property type="entry name" value="vWFA_dom_sf"/>
</dbReference>
<dbReference type="AlphaFoldDB" id="A0A397RYY9"/>
<organism evidence="1 2">
    <name type="scientific">Glomus cerebriforme</name>
    <dbReference type="NCBI Taxonomy" id="658196"/>
    <lineage>
        <taxon>Eukaryota</taxon>
        <taxon>Fungi</taxon>
        <taxon>Fungi incertae sedis</taxon>
        <taxon>Mucoromycota</taxon>
        <taxon>Glomeromycotina</taxon>
        <taxon>Glomeromycetes</taxon>
        <taxon>Glomerales</taxon>
        <taxon>Glomeraceae</taxon>
        <taxon>Glomus</taxon>
    </lineage>
</organism>
<evidence type="ECO:0000313" key="1">
    <source>
        <dbReference type="EMBL" id="RIA79403.1"/>
    </source>
</evidence>
<dbReference type="STRING" id="658196.A0A397RYY9"/>
<keyword evidence="2" id="KW-1185">Reference proteome</keyword>
<proteinExistence type="predicted"/>
<evidence type="ECO:0000313" key="2">
    <source>
        <dbReference type="Proteomes" id="UP000265703"/>
    </source>
</evidence>
<sequence length="191" mass="21113">MSKWFCIKKSRKSSNTQTSEDANISSSGSTIPSSLVSDLDKLNLTEERLKRYADEANISSNTSFSDADTLNETENDDTKLKTKAKFLREKAVSKTLNDIKRSMDVDLCFVLDCTGSMSPHIAAAKDCVSAISNYDDPEDVLGGLNAAITQLSWRNGTRVLFHIGDYPPHGSQFHDFRDDYPNGDPYGLTAE</sequence>
<gene>
    <name evidence="1" type="ORF">C1645_840768</name>
</gene>
<name>A0A397RYY9_9GLOM</name>
<feature type="non-terminal residue" evidence="1">
    <location>
        <position position="191"/>
    </location>
</feature>
<comment type="caution">
    <text evidence="1">The sequence shown here is derived from an EMBL/GenBank/DDBJ whole genome shotgun (WGS) entry which is preliminary data.</text>
</comment>
<dbReference type="Gene3D" id="3.40.50.410">
    <property type="entry name" value="von Willebrand factor, type A domain"/>
    <property type="match status" value="1"/>
</dbReference>
<reference evidence="1 2" key="1">
    <citation type="submission" date="2018-06" db="EMBL/GenBank/DDBJ databases">
        <title>Comparative genomics reveals the genomic features of Rhizophagus irregularis, R. cerebriforme, R. diaphanum and Gigaspora rosea, and their symbiotic lifestyle signature.</title>
        <authorList>
            <person name="Morin E."/>
            <person name="San Clemente H."/>
            <person name="Chen E.C.H."/>
            <person name="De La Providencia I."/>
            <person name="Hainaut M."/>
            <person name="Kuo A."/>
            <person name="Kohler A."/>
            <person name="Murat C."/>
            <person name="Tang N."/>
            <person name="Roy S."/>
            <person name="Loubradou J."/>
            <person name="Henrissat B."/>
            <person name="Grigoriev I.V."/>
            <person name="Corradi N."/>
            <person name="Roux C."/>
            <person name="Martin F.M."/>
        </authorList>
    </citation>
    <scope>NUCLEOTIDE SEQUENCE [LARGE SCALE GENOMIC DNA]</scope>
    <source>
        <strain evidence="1 2">DAOM 227022</strain>
    </source>
</reference>
<protein>
    <recommendedName>
        <fullName evidence="3">VWFA domain-containing protein</fullName>
    </recommendedName>
</protein>
<dbReference type="OrthoDB" id="2377576at2759"/>
<dbReference type="InterPro" id="IPR052969">
    <property type="entry name" value="Thr-specific_kinase-like"/>
</dbReference>
<accession>A0A397RYY9</accession>